<evidence type="ECO:0000313" key="2">
    <source>
        <dbReference type="EMBL" id="ADN36788.1"/>
    </source>
</evidence>
<organism evidence="2 3">
    <name type="scientific">Methanolacinia petrolearia (strain DSM 11571 / OCM 486 / SEBR 4847)</name>
    <name type="common">Methanoplanus petrolearius</name>
    <dbReference type="NCBI Taxonomy" id="679926"/>
    <lineage>
        <taxon>Archaea</taxon>
        <taxon>Methanobacteriati</taxon>
        <taxon>Methanobacteriota</taxon>
        <taxon>Stenosarchaea group</taxon>
        <taxon>Methanomicrobia</taxon>
        <taxon>Methanomicrobiales</taxon>
        <taxon>Methanomicrobiaceae</taxon>
        <taxon>Methanolacinia</taxon>
    </lineage>
</organism>
<dbReference type="AlphaFoldDB" id="E1RJI2"/>
<dbReference type="EMBL" id="CP002117">
    <property type="protein sequence ID" value="ADN36788.1"/>
    <property type="molecule type" value="Genomic_DNA"/>
</dbReference>
<accession>E1RJI2</accession>
<keyword evidence="3" id="KW-1185">Reference proteome</keyword>
<reference evidence="2 3" key="1">
    <citation type="journal article" date="2010" name="Stand. Genomic Sci.">
        <title>Complete genome sequence of Methanoplanus petrolearius type strain (SEBR 4847).</title>
        <authorList>
            <person name="Brambilla E."/>
            <person name="Djao O.D."/>
            <person name="Daligault H."/>
            <person name="Lapidus A."/>
            <person name="Lucas S."/>
            <person name="Hammon N."/>
            <person name="Nolan M."/>
            <person name="Tice H."/>
            <person name="Cheng J.F."/>
            <person name="Han C."/>
            <person name="Tapia R."/>
            <person name="Goodwin L."/>
            <person name="Pitluck S."/>
            <person name="Liolios K."/>
            <person name="Ivanova N."/>
            <person name="Mavromatis K."/>
            <person name="Mikhailova N."/>
            <person name="Pati A."/>
            <person name="Chen A."/>
            <person name="Palaniappan K."/>
            <person name="Land M."/>
            <person name="Hauser L."/>
            <person name="Chang Y.J."/>
            <person name="Jeffries C.D."/>
            <person name="Rohde M."/>
            <person name="Spring S."/>
            <person name="Sikorski J."/>
            <person name="Goker M."/>
            <person name="Woyke T."/>
            <person name="Bristow J."/>
            <person name="Eisen J.A."/>
            <person name="Markowitz V."/>
            <person name="Hugenholtz P."/>
            <person name="Kyrpides N.C."/>
            <person name="Klenk H.P."/>
        </authorList>
    </citation>
    <scope>NUCLEOTIDE SEQUENCE [LARGE SCALE GENOMIC DNA]</scope>
    <source>
        <strain evidence="3">DSM 11571 / OCM 486 / SEBR 4847</strain>
    </source>
</reference>
<gene>
    <name evidence="2" type="ordered locus">Mpet_2040</name>
</gene>
<keyword evidence="1" id="KW-1133">Transmembrane helix</keyword>
<dbReference type="KEGG" id="mpi:Mpet_2040"/>
<keyword evidence="1" id="KW-0472">Membrane</keyword>
<feature type="transmembrane region" description="Helical" evidence="1">
    <location>
        <begin position="40"/>
        <end position="66"/>
    </location>
</feature>
<dbReference type="Proteomes" id="UP000006565">
    <property type="component" value="Chromosome"/>
</dbReference>
<proteinExistence type="predicted"/>
<evidence type="ECO:0000313" key="3">
    <source>
        <dbReference type="Proteomes" id="UP000006565"/>
    </source>
</evidence>
<evidence type="ECO:0000256" key="1">
    <source>
        <dbReference type="SAM" id="Phobius"/>
    </source>
</evidence>
<dbReference type="HOGENOM" id="CLU_2597773_0_0_2"/>
<sequence length="79" mass="9678">MVTHQEIRELFYPLEWILRLIMITLLCLVLLHLTEIPENYYMLVFVYRALVIGILIMFLIQAYCIWNFWRDKKSNRVLS</sequence>
<keyword evidence="1" id="KW-0812">Transmembrane</keyword>
<protein>
    <submittedName>
        <fullName evidence="2">Uncharacterized protein</fullName>
    </submittedName>
</protein>
<dbReference type="STRING" id="679926.Mpet_2040"/>
<feature type="transmembrane region" description="Helical" evidence="1">
    <location>
        <begin position="16"/>
        <end position="34"/>
    </location>
</feature>
<name>E1RJI2_METP4</name>